<evidence type="ECO:0000313" key="1">
    <source>
        <dbReference type="EMBL" id="QHS87965.1"/>
    </source>
</evidence>
<sequence length="29" mass="3471">MKKKTKMNNNIMRKIHINIFSPINKNGKE</sequence>
<proteinExistence type="predicted"/>
<organism evidence="1">
    <name type="scientific">viral metagenome</name>
    <dbReference type="NCBI Taxonomy" id="1070528"/>
    <lineage>
        <taxon>unclassified sequences</taxon>
        <taxon>metagenomes</taxon>
        <taxon>organismal metagenomes</taxon>
    </lineage>
</organism>
<dbReference type="AlphaFoldDB" id="A0A6C0B6U4"/>
<protein>
    <submittedName>
        <fullName evidence="1">Uncharacterized protein</fullName>
    </submittedName>
</protein>
<dbReference type="EMBL" id="MN739090">
    <property type="protein sequence ID" value="QHS87965.1"/>
    <property type="molecule type" value="Genomic_DNA"/>
</dbReference>
<accession>A0A6C0B6U4</accession>
<reference evidence="1" key="1">
    <citation type="journal article" date="2020" name="Nature">
        <title>Giant virus diversity and host interactions through global metagenomics.</title>
        <authorList>
            <person name="Schulz F."/>
            <person name="Roux S."/>
            <person name="Paez-Espino D."/>
            <person name="Jungbluth S."/>
            <person name="Walsh D.A."/>
            <person name="Denef V.J."/>
            <person name="McMahon K.D."/>
            <person name="Konstantinidis K.T."/>
            <person name="Eloe-Fadrosh E.A."/>
            <person name="Kyrpides N.C."/>
            <person name="Woyke T."/>
        </authorList>
    </citation>
    <scope>NUCLEOTIDE SEQUENCE</scope>
    <source>
        <strain evidence="1">GVMAG-M-3300010158-13</strain>
    </source>
</reference>
<name>A0A6C0B6U4_9ZZZZ</name>